<organism evidence="1 2">
    <name type="scientific">Xanthomonas prunicola</name>
    <dbReference type="NCBI Taxonomy" id="2053930"/>
    <lineage>
        <taxon>Bacteria</taxon>
        <taxon>Pseudomonadati</taxon>
        <taxon>Pseudomonadota</taxon>
        <taxon>Gammaproteobacteria</taxon>
        <taxon>Lysobacterales</taxon>
        <taxon>Lysobacteraceae</taxon>
        <taxon>Xanthomonas</taxon>
    </lineage>
</organism>
<gene>
    <name evidence="1" type="ORF">M0D43_12965</name>
</gene>
<dbReference type="RefSeq" id="WP_252161731.1">
    <property type="nucleotide sequence ID" value="NZ_CP094827.1"/>
</dbReference>
<evidence type="ECO:0000313" key="2">
    <source>
        <dbReference type="Proteomes" id="UP001058381"/>
    </source>
</evidence>
<proteinExistence type="predicted"/>
<dbReference type="Proteomes" id="UP001058381">
    <property type="component" value="Chromosome"/>
</dbReference>
<name>A0A9Q9MN38_9XANT</name>
<dbReference type="AlphaFoldDB" id="A0A9Q9MN38"/>
<sequence length="59" mass="6434">MIHAINLHQLANYEHDARLSMALMMRFSGQHCGCAALSGGANNIALTLFSFPSLAKCER</sequence>
<protein>
    <submittedName>
        <fullName evidence="1">Uncharacterized protein</fullName>
    </submittedName>
</protein>
<accession>A0A9Q9MN38</accession>
<dbReference type="EMBL" id="CP096142">
    <property type="protein sequence ID" value="UXA63897.1"/>
    <property type="molecule type" value="Genomic_DNA"/>
</dbReference>
<reference evidence="1" key="1">
    <citation type="submission" date="2022-04" db="EMBL/GenBank/DDBJ databases">
        <title>Xanthomonas prunicola pv. tritici, a pathogen causing a previously unreported foliar disease of wheat.</title>
        <authorList>
            <person name="Clavijo F."/>
            <person name="Curland R.D."/>
            <person name="Dill-Macky R."/>
            <person name="Pereyra S."/>
            <person name="Roman-Reyna V."/>
            <person name="Siri M.I."/>
        </authorList>
    </citation>
    <scope>NUCLEOTIDE SEQUENCE</scope>
    <source>
        <strain evidence="1">CIX249</strain>
    </source>
</reference>
<dbReference type="GeneID" id="75152281"/>
<evidence type="ECO:0000313" key="1">
    <source>
        <dbReference type="EMBL" id="UXA63897.1"/>
    </source>
</evidence>